<organism evidence="2 3">
    <name type="scientific">Desulfosalsimonas propionicica</name>
    <dbReference type="NCBI Taxonomy" id="332175"/>
    <lineage>
        <taxon>Bacteria</taxon>
        <taxon>Pseudomonadati</taxon>
        <taxon>Thermodesulfobacteriota</taxon>
        <taxon>Desulfobacteria</taxon>
        <taxon>Desulfobacterales</taxon>
        <taxon>Desulfosalsimonadaceae</taxon>
        <taxon>Desulfosalsimonas</taxon>
    </lineage>
</organism>
<dbReference type="PANTHER" id="PTHR30272">
    <property type="entry name" value="3-HYDROXYACYL-[ACYL-CARRIER-PROTEIN] DEHYDRATASE"/>
    <property type="match status" value="1"/>
</dbReference>
<protein>
    <submittedName>
        <fullName evidence="2">3-hydroxyacyl-[acyl-carrier-protein] dehydratase</fullName>
        <ecNumber evidence="2">4.2.1.59</ecNumber>
    </submittedName>
</protein>
<dbReference type="SUPFAM" id="SSF54637">
    <property type="entry name" value="Thioesterase/thiol ester dehydrase-isomerase"/>
    <property type="match status" value="1"/>
</dbReference>
<dbReference type="PANTHER" id="PTHR30272:SF1">
    <property type="entry name" value="3-HYDROXYACYL-[ACYL-CARRIER-PROTEIN] DEHYDRATASE"/>
    <property type="match status" value="1"/>
</dbReference>
<dbReference type="RefSeq" id="WP_181550913.1">
    <property type="nucleotide sequence ID" value="NZ_JACDUS010000003.1"/>
</dbReference>
<gene>
    <name evidence="2" type="ORF">HNR65_001592</name>
</gene>
<proteinExistence type="predicted"/>
<dbReference type="CDD" id="cd00493">
    <property type="entry name" value="FabA_FabZ"/>
    <property type="match status" value="1"/>
</dbReference>
<keyword evidence="1 2" id="KW-0456">Lyase</keyword>
<keyword evidence="3" id="KW-1185">Reference proteome</keyword>
<dbReference type="Gene3D" id="3.10.129.10">
    <property type="entry name" value="Hotdog Thioesterase"/>
    <property type="match status" value="1"/>
</dbReference>
<dbReference type="Proteomes" id="UP000525298">
    <property type="component" value="Unassembled WGS sequence"/>
</dbReference>
<comment type="caution">
    <text evidence="2">The sequence shown here is derived from an EMBL/GenBank/DDBJ whole genome shotgun (WGS) entry which is preliminary data.</text>
</comment>
<dbReference type="EMBL" id="JACDUS010000003">
    <property type="protein sequence ID" value="MBA2881266.1"/>
    <property type="molecule type" value="Genomic_DNA"/>
</dbReference>
<dbReference type="InterPro" id="IPR013114">
    <property type="entry name" value="FabA_FabZ"/>
</dbReference>
<dbReference type="InterPro" id="IPR029069">
    <property type="entry name" value="HotDog_dom_sf"/>
</dbReference>
<evidence type="ECO:0000313" key="2">
    <source>
        <dbReference type="EMBL" id="MBA2881266.1"/>
    </source>
</evidence>
<evidence type="ECO:0000313" key="3">
    <source>
        <dbReference type="Proteomes" id="UP000525298"/>
    </source>
</evidence>
<dbReference type="AlphaFoldDB" id="A0A7W0C8T7"/>
<dbReference type="Pfam" id="PF07977">
    <property type="entry name" value="FabA"/>
    <property type="match status" value="1"/>
</dbReference>
<dbReference type="GO" id="GO:0019171">
    <property type="term" value="F:(3R)-hydroxyacyl-[acyl-carrier-protein] dehydratase activity"/>
    <property type="evidence" value="ECO:0007669"/>
    <property type="project" value="UniProtKB-EC"/>
</dbReference>
<evidence type="ECO:0000256" key="1">
    <source>
        <dbReference type="ARBA" id="ARBA00023239"/>
    </source>
</evidence>
<dbReference type="EC" id="4.2.1.59" evidence="2"/>
<reference evidence="2 3" key="1">
    <citation type="submission" date="2020-07" db="EMBL/GenBank/DDBJ databases">
        <title>Genomic Encyclopedia of Type Strains, Phase IV (KMG-IV): sequencing the most valuable type-strain genomes for metagenomic binning, comparative biology and taxonomic classification.</title>
        <authorList>
            <person name="Goeker M."/>
        </authorList>
    </citation>
    <scope>NUCLEOTIDE SEQUENCE [LARGE SCALE GENOMIC DNA]</scope>
    <source>
        <strain evidence="2 3">DSM 17721</strain>
    </source>
</reference>
<name>A0A7W0C8T7_9BACT</name>
<accession>A0A7W0C8T7</accession>
<sequence length="157" mass="17593">MGADAQMIQQVMDLIPQQRPFRFIDDILEVDDNHIRAVYRFRDDEFFYQGHFPGHPVTPGVILIETMAQAGVVALGIAILLHQNRPVSEIRELKTLFTFAESVEFTGMVAPGEKVTVVGEKIYFRRGSIKTKVSIERQNKQSVCTGVLMGTGVKLDA</sequence>